<feature type="signal peptide" evidence="1">
    <location>
        <begin position="1"/>
        <end position="19"/>
    </location>
</feature>
<sequence length="611" mass="69054">MNKSVMALSIALALTTSLTGCTHSSNKSSPVVQAENTRQLEAKKVNEIVEQFFTEMLVLDPLTATEVGVNDYNDRFIAPISKQSIEENIAFEQKYLNRISAIDVNQLSGQDLLSYQVFKRDREVAIAGYEFPEHYIPFNQMYGIHNDFAMLGSGESSQPFNTEKDYRDFMKRAEGFSAYMDSTILSMREGSKKGVVLPKAIIKKLLPQFQTHLVKNIEDSVFYGPVKQLQANTNINTNDKERLARDYSQMIQNVIIPTYQKTLSFLTTEYAPLGSDTVGLSHLPNGKAWYDHMITHHTTLPLTADEIHEFGQQEVARILAEMKKVKQTVGFKGNLAEFFTFLKEDEQFYFSSPEEVIAAYEGVKDKINSRVSQLFEVFPKADYQVKEVEAFRAASSAGASYQAPAPDGSRPGTFYINTFNLKAQPNFIVETLSIHEASPGHHFQASIQQEVESLPKFRKFGNFTVYEEGWALYAESLGKEMGLFTDPYQWYGRLVDEQLRAMRLVVDTGMHAKGWTREQAIDFMTKNSSMADSDIEAEVERYVSIPGQALSYKTGQRAIQQMRESAKKSLGSAFDIKKFHTQILIDGSLPMPILAAKIERWVDAQKVTAKH</sequence>
<feature type="chain" id="PRO_5021352303" evidence="1">
    <location>
        <begin position="20"/>
        <end position="611"/>
    </location>
</feature>
<dbReference type="InterPro" id="IPR010281">
    <property type="entry name" value="DUF885"/>
</dbReference>
<dbReference type="AlphaFoldDB" id="A0A502KT97"/>
<protein>
    <submittedName>
        <fullName evidence="2">DUF885 domain-containing protein</fullName>
    </submittedName>
</protein>
<name>A0A502KT97_9GAMM</name>
<keyword evidence="1" id="KW-0732">Signal</keyword>
<reference evidence="2 3" key="1">
    <citation type="submission" date="2019-01" db="EMBL/GenBank/DDBJ databases">
        <title>Litorilituus lipolytica sp. nov., isolated from intertidal sand of the Yellow Sea in China.</title>
        <authorList>
            <person name="Liu A."/>
        </authorList>
    </citation>
    <scope>NUCLEOTIDE SEQUENCE [LARGE SCALE GENOMIC DNA]</scope>
    <source>
        <strain evidence="2 3">RZ04</strain>
    </source>
</reference>
<organism evidence="2 3">
    <name type="scientific">Litorilituus lipolyticus</name>
    <dbReference type="NCBI Taxonomy" id="2491017"/>
    <lineage>
        <taxon>Bacteria</taxon>
        <taxon>Pseudomonadati</taxon>
        <taxon>Pseudomonadota</taxon>
        <taxon>Gammaproteobacteria</taxon>
        <taxon>Alteromonadales</taxon>
        <taxon>Colwelliaceae</taxon>
        <taxon>Litorilituus</taxon>
    </lineage>
</organism>
<dbReference type="PANTHER" id="PTHR33361:SF16">
    <property type="entry name" value="DUF885 DOMAIN-CONTAINING PROTEIN"/>
    <property type="match status" value="1"/>
</dbReference>
<dbReference type="EMBL" id="SAWY01000038">
    <property type="protein sequence ID" value="TPH12883.1"/>
    <property type="molecule type" value="Genomic_DNA"/>
</dbReference>
<dbReference type="Pfam" id="PF05960">
    <property type="entry name" value="DUF885"/>
    <property type="match status" value="1"/>
</dbReference>
<evidence type="ECO:0000313" key="3">
    <source>
        <dbReference type="Proteomes" id="UP000315303"/>
    </source>
</evidence>
<dbReference type="PROSITE" id="PS51257">
    <property type="entry name" value="PROKAR_LIPOPROTEIN"/>
    <property type="match status" value="1"/>
</dbReference>
<proteinExistence type="predicted"/>
<evidence type="ECO:0000256" key="1">
    <source>
        <dbReference type="SAM" id="SignalP"/>
    </source>
</evidence>
<dbReference type="Proteomes" id="UP000315303">
    <property type="component" value="Unassembled WGS sequence"/>
</dbReference>
<keyword evidence="3" id="KW-1185">Reference proteome</keyword>
<dbReference type="OrthoDB" id="9769898at2"/>
<accession>A0A502KT97</accession>
<evidence type="ECO:0000313" key="2">
    <source>
        <dbReference type="EMBL" id="TPH12883.1"/>
    </source>
</evidence>
<dbReference type="RefSeq" id="WP_140605336.1">
    <property type="nucleotide sequence ID" value="NZ_SAWY01000038.1"/>
</dbReference>
<gene>
    <name evidence="2" type="ORF">EPA86_15845</name>
</gene>
<comment type="caution">
    <text evidence="2">The sequence shown here is derived from an EMBL/GenBank/DDBJ whole genome shotgun (WGS) entry which is preliminary data.</text>
</comment>
<dbReference type="PANTHER" id="PTHR33361">
    <property type="entry name" value="GLR0591 PROTEIN"/>
    <property type="match status" value="1"/>
</dbReference>